<dbReference type="InterPro" id="IPR003593">
    <property type="entry name" value="AAA+_ATPase"/>
</dbReference>
<sequence>MDGKNIDDAGDGSHSPTNPTGPVPVDLLPSEAPVQPPADHEGPPTDQGDRPPSISIEISEMFPPLVAMGLLKRSASALDSVVFSLDDREPKRPKTEADATEPTPKKRFCMDTLRDSCDSYERDLLSCIVEPDKLNTGYDDVHVHPSAKASLQSLTLALHCPEEFTYGVLAGSNITGVLLYGPPGTGKTMLVKAFAQESGATVLEISGADVLSKYVGEGEKTIRAIFSLARKLHPCVIFIDEVDGIFGKRETCDKRHQRTEMNQFLREWDGLSSNNVGSEGAVLVVATNRPFDLDDAILRRLPHRILIDMPEVDDRAAILGIHLKGERLDPDINLHEVASMTPFYTGSDLKNMVVAAALRCVRERMAAKAKGEGRAAAGNRSTAPEDAAAAAAAAADKSPVTDTDTNLLDEEPGARRMITMEHLLRAKNDIRPATSKEGLVAIRDFHSKFGNTAKLD</sequence>
<dbReference type="GO" id="GO:0005524">
    <property type="term" value="F:ATP binding"/>
    <property type="evidence" value="ECO:0007669"/>
    <property type="project" value="UniProtKB-KW"/>
</dbReference>
<dbReference type="AlphaFoldDB" id="A0AAE0K6T7"/>
<organism evidence="7 8">
    <name type="scientific">Lasiosphaeria ovina</name>
    <dbReference type="NCBI Taxonomy" id="92902"/>
    <lineage>
        <taxon>Eukaryota</taxon>
        <taxon>Fungi</taxon>
        <taxon>Dikarya</taxon>
        <taxon>Ascomycota</taxon>
        <taxon>Pezizomycotina</taxon>
        <taxon>Sordariomycetes</taxon>
        <taxon>Sordariomycetidae</taxon>
        <taxon>Sordariales</taxon>
        <taxon>Lasiosphaeriaceae</taxon>
        <taxon>Lasiosphaeria</taxon>
    </lineage>
</organism>
<keyword evidence="4" id="KW-0067">ATP-binding</keyword>
<dbReference type="Pfam" id="PF00004">
    <property type="entry name" value="AAA"/>
    <property type="match status" value="1"/>
</dbReference>
<dbReference type="PANTHER" id="PTHR45644:SF56">
    <property type="entry name" value="AAA ATPASE, PUTATIVE (AFU_ORTHOLOGUE AFUA_2G12920)-RELATED"/>
    <property type="match status" value="1"/>
</dbReference>
<evidence type="ECO:0000256" key="3">
    <source>
        <dbReference type="ARBA" id="ARBA00022787"/>
    </source>
</evidence>
<keyword evidence="3" id="KW-0496">Mitochondrion</keyword>
<keyword evidence="3" id="KW-0472">Membrane</keyword>
<dbReference type="Gene3D" id="1.10.8.60">
    <property type="match status" value="1"/>
</dbReference>
<reference evidence="7" key="1">
    <citation type="journal article" date="2023" name="Mol. Phylogenet. Evol.">
        <title>Genome-scale phylogeny and comparative genomics of the fungal order Sordariales.</title>
        <authorList>
            <person name="Hensen N."/>
            <person name="Bonometti L."/>
            <person name="Westerberg I."/>
            <person name="Brannstrom I.O."/>
            <person name="Guillou S."/>
            <person name="Cros-Aarteil S."/>
            <person name="Calhoun S."/>
            <person name="Haridas S."/>
            <person name="Kuo A."/>
            <person name="Mondo S."/>
            <person name="Pangilinan J."/>
            <person name="Riley R."/>
            <person name="LaButti K."/>
            <person name="Andreopoulos B."/>
            <person name="Lipzen A."/>
            <person name="Chen C."/>
            <person name="Yan M."/>
            <person name="Daum C."/>
            <person name="Ng V."/>
            <person name="Clum A."/>
            <person name="Steindorff A."/>
            <person name="Ohm R.A."/>
            <person name="Martin F."/>
            <person name="Silar P."/>
            <person name="Natvig D.O."/>
            <person name="Lalanne C."/>
            <person name="Gautier V."/>
            <person name="Ament-Velasquez S.L."/>
            <person name="Kruys A."/>
            <person name="Hutchinson M.I."/>
            <person name="Powell A.J."/>
            <person name="Barry K."/>
            <person name="Miller A.N."/>
            <person name="Grigoriev I.V."/>
            <person name="Debuchy R."/>
            <person name="Gladieux P."/>
            <person name="Hiltunen Thoren M."/>
            <person name="Johannesson H."/>
        </authorList>
    </citation>
    <scope>NUCLEOTIDE SEQUENCE</scope>
    <source>
        <strain evidence="7">CBS 958.72</strain>
    </source>
</reference>
<comment type="caution">
    <text evidence="7">The sequence shown here is derived from an EMBL/GenBank/DDBJ whole genome shotgun (WGS) entry which is preliminary data.</text>
</comment>
<dbReference type="SUPFAM" id="SSF52540">
    <property type="entry name" value="P-loop containing nucleoside triphosphate hydrolases"/>
    <property type="match status" value="1"/>
</dbReference>
<keyword evidence="8" id="KW-1185">Reference proteome</keyword>
<feature type="region of interest" description="Disordered" evidence="5">
    <location>
        <begin position="1"/>
        <end position="55"/>
    </location>
</feature>
<dbReference type="InterPro" id="IPR027417">
    <property type="entry name" value="P-loop_NTPase"/>
</dbReference>
<protein>
    <submittedName>
        <fullName evidence="7">P-loop containing nucleoside triphosphate hydrolase protein</fullName>
    </submittedName>
</protein>
<evidence type="ECO:0000313" key="7">
    <source>
        <dbReference type="EMBL" id="KAK3371123.1"/>
    </source>
</evidence>
<dbReference type="EMBL" id="JAULSN010000005">
    <property type="protein sequence ID" value="KAK3371123.1"/>
    <property type="molecule type" value="Genomic_DNA"/>
</dbReference>
<keyword evidence="3" id="KW-1000">Mitochondrion outer membrane</keyword>
<dbReference type="InterPro" id="IPR041569">
    <property type="entry name" value="AAA_lid_3"/>
</dbReference>
<evidence type="ECO:0000256" key="1">
    <source>
        <dbReference type="ARBA" id="ARBA00004572"/>
    </source>
</evidence>
<dbReference type="InterPro" id="IPR003959">
    <property type="entry name" value="ATPase_AAA_core"/>
</dbReference>
<feature type="region of interest" description="Disordered" evidence="5">
    <location>
        <begin position="369"/>
        <end position="413"/>
    </location>
</feature>
<evidence type="ECO:0000259" key="6">
    <source>
        <dbReference type="SMART" id="SM00382"/>
    </source>
</evidence>
<dbReference type="GO" id="GO:0016887">
    <property type="term" value="F:ATP hydrolysis activity"/>
    <property type="evidence" value="ECO:0007669"/>
    <property type="project" value="InterPro"/>
</dbReference>
<proteinExistence type="predicted"/>
<dbReference type="PANTHER" id="PTHR45644">
    <property type="entry name" value="AAA ATPASE, PUTATIVE (AFU_ORTHOLOGUE AFUA_2G12920)-RELATED-RELATED"/>
    <property type="match status" value="1"/>
</dbReference>
<gene>
    <name evidence="7" type="ORF">B0T24DRAFT_594968</name>
</gene>
<dbReference type="Gene3D" id="3.40.50.300">
    <property type="entry name" value="P-loop containing nucleotide triphosphate hydrolases"/>
    <property type="match status" value="1"/>
</dbReference>
<dbReference type="Pfam" id="PF17862">
    <property type="entry name" value="AAA_lid_3"/>
    <property type="match status" value="1"/>
</dbReference>
<evidence type="ECO:0000313" key="8">
    <source>
        <dbReference type="Proteomes" id="UP001287356"/>
    </source>
</evidence>
<feature type="domain" description="AAA+ ATPase" evidence="6">
    <location>
        <begin position="173"/>
        <end position="313"/>
    </location>
</feature>
<evidence type="ECO:0000256" key="2">
    <source>
        <dbReference type="ARBA" id="ARBA00022741"/>
    </source>
</evidence>
<accession>A0AAE0K6T7</accession>
<dbReference type="Proteomes" id="UP001287356">
    <property type="component" value="Unassembled WGS sequence"/>
</dbReference>
<evidence type="ECO:0000256" key="4">
    <source>
        <dbReference type="ARBA" id="ARBA00022840"/>
    </source>
</evidence>
<dbReference type="InterPro" id="IPR051701">
    <property type="entry name" value="Mito_OM_Translocase_MSP1"/>
</dbReference>
<reference evidence="7" key="2">
    <citation type="submission" date="2023-06" db="EMBL/GenBank/DDBJ databases">
        <authorList>
            <consortium name="Lawrence Berkeley National Laboratory"/>
            <person name="Haridas S."/>
            <person name="Hensen N."/>
            <person name="Bonometti L."/>
            <person name="Westerberg I."/>
            <person name="Brannstrom I.O."/>
            <person name="Guillou S."/>
            <person name="Cros-Aarteil S."/>
            <person name="Calhoun S."/>
            <person name="Kuo A."/>
            <person name="Mondo S."/>
            <person name="Pangilinan J."/>
            <person name="Riley R."/>
            <person name="Labutti K."/>
            <person name="Andreopoulos B."/>
            <person name="Lipzen A."/>
            <person name="Chen C."/>
            <person name="Yanf M."/>
            <person name="Daum C."/>
            <person name="Ng V."/>
            <person name="Clum A."/>
            <person name="Steindorff A."/>
            <person name="Ohm R."/>
            <person name="Martin F."/>
            <person name="Silar P."/>
            <person name="Natvig D."/>
            <person name="Lalanne C."/>
            <person name="Gautier V."/>
            <person name="Ament-Velasquez S.L."/>
            <person name="Kruys A."/>
            <person name="Hutchinson M.I."/>
            <person name="Powell A.J."/>
            <person name="Barry K."/>
            <person name="Miller A.N."/>
            <person name="Grigoriev I.V."/>
            <person name="Debuchy R."/>
            <person name="Gladieux P."/>
            <person name="Thoren M.H."/>
            <person name="Johannesson H."/>
        </authorList>
    </citation>
    <scope>NUCLEOTIDE SEQUENCE</scope>
    <source>
        <strain evidence="7">CBS 958.72</strain>
    </source>
</reference>
<comment type="subcellular location">
    <subcellularLocation>
        <location evidence="1">Mitochondrion outer membrane</location>
        <topology evidence="1">Single-pass membrane protein</topology>
    </subcellularLocation>
</comment>
<dbReference type="GO" id="GO:0005741">
    <property type="term" value="C:mitochondrial outer membrane"/>
    <property type="evidence" value="ECO:0007669"/>
    <property type="project" value="UniProtKB-SubCell"/>
</dbReference>
<feature type="compositionally biased region" description="Basic and acidic residues" evidence="5">
    <location>
        <begin position="38"/>
        <end position="49"/>
    </location>
</feature>
<dbReference type="SMART" id="SM00382">
    <property type="entry name" value="AAA"/>
    <property type="match status" value="1"/>
</dbReference>
<keyword evidence="7" id="KW-0378">Hydrolase</keyword>
<name>A0AAE0K6T7_9PEZI</name>
<keyword evidence="2" id="KW-0547">Nucleotide-binding</keyword>
<evidence type="ECO:0000256" key="5">
    <source>
        <dbReference type="SAM" id="MobiDB-lite"/>
    </source>
</evidence>